<dbReference type="OrthoDB" id="47007at2759"/>
<comment type="similarity">
    <text evidence="1 4">Belongs to the short-chain dehydrogenases/reductases (SDR) family.</text>
</comment>
<dbReference type="InterPro" id="IPR051687">
    <property type="entry name" value="Peroxisomal_Beta-Oxidation"/>
</dbReference>
<dbReference type="PANTHER" id="PTHR45024:SF2">
    <property type="entry name" value="SCP2 DOMAIN-CONTAINING PROTEIN"/>
    <property type="match status" value="1"/>
</dbReference>
<dbReference type="SUPFAM" id="SSF51735">
    <property type="entry name" value="NAD(P)-binding Rossmann-fold domains"/>
    <property type="match status" value="1"/>
</dbReference>
<evidence type="ECO:0000259" key="5">
    <source>
        <dbReference type="SMART" id="SM00822"/>
    </source>
</evidence>
<dbReference type="GO" id="GO:0016491">
    <property type="term" value="F:oxidoreductase activity"/>
    <property type="evidence" value="ECO:0007669"/>
    <property type="project" value="UniProtKB-KW"/>
</dbReference>
<protein>
    <recommendedName>
        <fullName evidence="5">Ketoreductase domain-containing protein</fullName>
    </recommendedName>
</protein>
<name>A0A178ZVS8_9EURO</name>
<evidence type="ECO:0000256" key="2">
    <source>
        <dbReference type="ARBA" id="ARBA00022857"/>
    </source>
</evidence>
<keyword evidence="2" id="KW-0521">NADP</keyword>
<evidence type="ECO:0000313" key="7">
    <source>
        <dbReference type="Proteomes" id="UP000078343"/>
    </source>
</evidence>
<feature type="domain" description="Ketoreductase" evidence="5">
    <location>
        <begin position="6"/>
        <end position="183"/>
    </location>
</feature>
<gene>
    <name evidence="6" type="ORF">AYL99_03127</name>
</gene>
<dbReference type="PRINTS" id="PR00080">
    <property type="entry name" value="SDRFAMILY"/>
</dbReference>
<dbReference type="SMART" id="SM00822">
    <property type="entry name" value="PKS_KR"/>
    <property type="match status" value="1"/>
</dbReference>
<dbReference type="PROSITE" id="PS00061">
    <property type="entry name" value="ADH_SHORT"/>
    <property type="match status" value="1"/>
</dbReference>
<evidence type="ECO:0000256" key="1">
    <source>
        <dbReference type="ARBA" id="ARBA00006484"/>
    </source>
</evidence>
<dbReference type="GeneID" id="30007297"/>
<evidence type="ECO:0000256" key="4">
    <source>
        <dbReference type="RuleBase" id="RU000363"/>
    </source>
</evidence>
<dbReference type="Gene3D" id="3.40.50.720">
    <property type="entry name" value="NAD(P)-binding Rossmann-like Domain"/>
    <property type="match status" value="1"/>
</dbReference>
<keyword evidence="3" id="KW-0560">Oxidoreductase</keyword>
<sequence>MSVAGKVAIVTGGGRGLGRLYALSLARRGAKVLVNDYGGDLEGAPGTIAVAQAVVDEIRAHGGVAIAHGGDVATDSKDIVDTAVREFGTVHIVINNAGIMGKLSSHDNVDPASFMRVLEISVLGTAMMTSAVYAVMAQQKYGRIVNASSNAMYGLGSGGDCAYTAAKAAVFGMTRQLGRWSVRDGIKINCTMTAASSRMADLSESTKAVTRTYFPAEGCVPFTIALCSEECPCSGEVFSTGANRAARETLATFPGLQAATPEEFLRGWDKVMGTGDEPYLAESTLDQVKYVIRQAHGTEMADIADFGPGKH</sequence>
<dbReference type="InterPro" id="IPR020904">
    <property type="entry name" value="Sc_DH/Rdtase_CS"/>
</dbReference>
<dbReference type="PRINTS" id="PR00081">
    <property type="entry name" value="GDHRDH"/>
</dbReference>
<dbReference type="STRING" id="1367422.A0A178ZVS8"/>
<dbReference type="PANTHER" id="PTHR45024">
    <property type="entry name" value="DEHYDROGENASES, SHORT CHAIN"/>
    <property type="match status" value="1"/>
</dbReference>
<evidence type="ECO:0000256" key="3">
    <source>
        <dbReference type="ARBA" id="ARBA00023002"/>
    </source>
</evidence>
<dbReference type="InterPro" id="IPR036291">
    <property type="entry name" value="NAD(P)-bd_dom_sf"/>
</dbReference>
<dbReference type="InterPro" id="IPR002347">
    <property type="entry name" value="SDR_fam"/>
</dbReference>
<dbReference type="Pfam" id="PF00106">
    <property type="entry name" value="adh_short"/>
    <property type="match status" value="1"/>
</dbReference>
<dbReference type="RefSeq" id="XP_018697267.1">
    <property type="nucleotide sequence ID" value="XM_018834643.1"/>
</dbReference>
<organism evidence="6 7">
    <name type="scientific">Fonsecaea erecta</name>
    <dbReference type="NCBI Taxonomy" id="1367422"/>
    <lineage>
        <taxon>Eukaryota</taxon>
        <taxon>Fungi</taxon>
        <taxon>Dikarya</taxon>
        <taxon>Ascomycota</taxon>
        <taxon>Pezizomycotina</taxon>
        <taxon>Eurotiomycetes</taxon>
        <taxon>Chaetothyriomycetidae</taxon>
        <taxon>Chaetothyriales</taxon>
        <taxon>Herpotrichiellaceae</taxon>
        <taxon>Fonsecaea</taxon>
    </lineage>
</organism>
<accession>A0A178ZVS8</accession>
<proteinExistence type="inferred from homology"/>
<dbReference type="InterPro" id="IPR057326">
    <property type="entry name" value="KR_dom"/>
</dbReference>
<dbReference type="EMBL" id="LVYI01000002">
    <property type="protein sequence ID" value="OAP63900.1"/>
    <property type="molecule type" value="Genomic_DNA"/>
</dbReference>
<dbReference type="Proteomes" id="UP000078343">
    <property type="component" value="Unassembled WGS sequence"/>
</dbReference>
<dbReference type="AlphaFoldDB" id="A0A178ZVS8"/>
<reference evidence="6 7" key="1">
    <citation type="submission" date="2016-04" db="EMBL/GenBank/DDBJ databases">
        <title>Draft genome of Fonsecaea erecta CBS 125763.</title>
        <authorList>
            <person name="Weiss V.A."/>
            <person name="Vicente V.A."/>
            <person name="Raittz R.T."/>
            <person name="Moreno L.F."/>
            <person name="De Souza E.M."/>
            <person name="Pedrosa F.O."/>
            <person name="Steffens M.B."/>
            <person name="Faoro H."/>
            <person name="Tadra-Sfeir M.Z."/>
            <person name="Najafzadeh M.J."/>
            <person name="Felipe M.S."/>
            <person name="Teixeira M."/>
            <person name="Sun J."/>
            <person name="Xi L."/>
            <person name="Gomes R."/>
            <person name="De Azevedo C.M."/>
            <person name="Salgado C.G."/>
            <person name="Da Silva M.B."/>
            <person name="Nascimento M.F."/>
            <person name="Queiroz-Telles F."/>
            <person name="Attili D.S."/>
            <person name="Gorbushina A."/>
        </authorList>
    </citation>
    <scope>NUCLEOTIDE SEQUENCE [LARGE SCALE GENOMIC DNA]</scope>
    <source>
        <strain evidence="6 7">CBS 125763</strain>
    </source>
</reference>
<evidence type="ECO:0000313" key="6">
    <source>
        <dbReference type="EMBL" id="OAP63900.1"/>
    </source>
</evidence>
<keyword evidence="7" id="KW-1185">Reference proteome</keyword>
<comment type="caution">
    <text evidence="6">The sequence shown here is derived from an EMBL/GenBank/DDBJ whole genome shotgun (WGS) entry which is preliminary data.</text>
</comment>